<reference evidence="9" key="3">
    <citation type="submission" date="2022-12" db="EMBL/GenBank/DDBJ databases">
        <title>Genome analysis and biological profiling of marine Salinicoccus roseus MOSEL-ME25.</title>
        <authorList>
            <person name="Mirza F.T."/>
            <person name="Xie Y."/>
            <person name="Shinwari Z.K."/>
        </authorList>
    </citation>
    <scope>NUCLEOTIDE SEQUENCE</scope>
    <source>
        <strain evidence="9">MOSEL-ME25</strain>
    </source>
</reference>
<feature type="transmembrane region" description="Helical" evidence="7">
    <location>
        <begin position="384"/>
        <end position="406"/>
    </location>
</feature>
<organism evidence="8 10">
    <name type="scientific">Salinicoccus roseus</name>
    <dbReference type="NCBI Taxonomy" id="45670"/>
    <lineage>
        <taxon>Bacteria</taxon>
        <taxon>Bacillati</taxon>
        <taxon>Bacillota</taxon>
        <taxon>Bacilli</taxon>
        <taxon>Bacillales</taxon>
        <taxon>Staphylococcaceae</taxon>
        <taxon>Salinicoccus</taxon>
    </lineage>
</organism>
<sequence>MAHNQQDFTRGPILKSLIIFSGPIMLTNLLQTSFQIVDSLWVGNILGASALGAVAVATTILITVLSFILGLNNAALTILSQQYGKKNEAGFRSYLNAFIVTMTSMALVFGVLGFIFAEQLLLLIGTPEELLGQARVYLQISFLSMFFLFAYNFMNTVLRAVGDSKTPLRIVFVAVILNAGLAPVFLIGFRMGIEGAAVSTVASQGIAFLYSVYYSVKHNLIPFTKPTLPSGREVRLIFNLGVPAGLQMAVIHAGVAAILSVVTQFGGQTVAGFSAAQRLDSLIMLPAMALGTAVNSMAGQNIGINDWTRVRQIAKNAALYNFGLMVAVAVFVIIFAEFGMRLFIEDEEAVQFGARYLRIVALCYPFLGLNFVLNGIVRASGAMYQVLALNIISFWVLRYPLTAMFASQFGEVGIGIGMGMSFIISSGIAFAYYNFGGWRHKQLFGESG</sequence>
<evidence type="ECO:0000256" key="5">
    <source>
        <dbReference type="ARBA" id="ARBA00022989"/>
    </source>
</evidence>
<feature type="transmembrane region" description="Helical" evidence="7">
    <location>
        <begin position="236"/>
        <end position="262"/>
    </location>
</feature>
<dbReference type="OrthoDB" id="9776324at2"/>
<dbReference type="InterPro" id="IPR002528">
    <property type="entry name" value="MATE_fam"/>
</dbReference>
<protein>
    <submittedName>
        <fullName evidence="9">MATE family efflux transporter</fullName>
    </submittedName>
    <submittedName>
        <fullName evidence="8">Multidrug transporter</fullName>
    </submittedName>
</protein>
<keyword evidence="6 7" id="KW-0472">Membrane</keyword>
<feature type="transmembrane region" description="Helical" evidence="7">
    <location>
        <begin position="170"/>
        <end position="189"/>
    </location>
</feature>
<feature type="transmembrane region" description="Helical" evidence="7">
    <location>
        <begin position="50"/>
        <end position="72"/>
    </location>
</feature>
<dbReference type="EMBL" id="JXII01000003">
    <property type="protein sequence ID" value="KIH71341.1"/>
    <property type="molecule type" value="Genomic_DNA"/>
</dbReference>
<dbReference type="PIRSF" id="PIRSF006603">
    <property type="entry name" value="DinF"/>
    <property type="match status" value="1"/>
</dbReference>
<dbReference type="InterPro" id="IPR052031">
    <property type="entry name" value="Membrane_Transporter-Flippase"/>
</dbReference>
<keyword evidence="5 7" id="KW-1133">Transmembrane helix</keyword>
<evidence type="ECO:0000256" key="4">
    <source>
        <dbReference type="ARBA" id="ARBA00022692"/>
    </source>
</evidence>
<evidence type="ECO:0000313" key="11">
    <source>
        <dbReference type="Proteomes" id="UP000527860"/>
    </source>
</evidence>
<keyword evidence="2" id="KW-0813">Transport</keyword>
<name>A0A0C2HPD2_9STAP</name>
<dbReference type="STRING" id="45670.SN16_04725"/>
<feature type="transmembrane region" description="Helical" evidence="7">
    <location>
        <begin position="93"/>
        <end position="116"/>
    </location>
</feature>
<dbReference type="InterPro" id="IPR048279">
    <property type="entry name" value="MdtK-like"/>
</dbReference>
<keyword evidence="4 7" id="KW-0812">Transmembrane</keyword>
<dbReference type="CDD" id="cd13138">
    <property type="entry name" value="MATE_yoeA_like"/>
    <property type="match status" value="1"/>
</dbReference>
<evidence type="ECO:0000256" key="7">
    <source>
        <dbReference type="SAM" id="Phobius"/>
    </source>
</evidence>
<evidence type="ECO:0000313" key="9">
    <source>
        <dbReference type="EMBL" id="MDB0580087.1"/>
    </source>
</evidence>
<evidence type="ECO:0000313" key="10">
    <source>
        <dbReference type="Proteomes" id="UP000031546"/>
    </source>
</evidence>
<feature type="transmembrane region" description="Helical" evidence="7">
    <location>
        <begin position="282"/>
        <end position="298"/>
    </location>
</feature>
<comment type="caution">
    <text evidence="8">The sequence shown here is derived from an EMBL/GenBank/DDBJ whole genome shotgun (WGS) entry which is preliminary data.</text>
</comment>
<dbReference type="Proteomes" id="UP000527860">
    <property type="component" value="Unassembled WGS sequence"/>
</dbReference>
<dbReference type="NCBIfam" id="TIGR00797">
    <property type="entry name" value="matE"/>
    <property type="match status" value="1"/>
</dbReference>
<dbReference type="Proteomes" id="UP000031546">
    <property type="component" value="Unassembled WGS sequence"/>
</dbReference>
<feature type="transmembrane region" description="Helical" evidence="7">
    <location>
        <begin position="319"/>
        <end position="344"/>
    </location>
</feature>
<reference evidence="9" key="2">
    <citation type="submission" date="2020-04" db="EMBL/GenBank/DDBJ databases">
        <authorList>
            <person name="Tanveer F."/>
            <person name="Xie Y."/>
            <person name="Shinwari Z.K."/>
        </authorList>
    </citation>
    <scope>NUCLEOTIDE SEQUENCE</scope>
    <source>
        <strain evidence="9">MOSEL-ME25</strain>
    </source>
</reference>
<keyword evidence="3" id="KW-1003">Cell membrane</keyword>
<evidence type="ECO:0000256" key="2">
    <source>
        <dbReference type="ARBA" id="ARBA00022448"/>
    </source>
</evidence>
<dbReference type="GeneID" id="77844850"/>
<keyword evidence="11" id="KW-1185">Reference proteome</keyword>
<feature type="transmembrane region" description="Helical" evidence="7">
    <location>
        <begin position="412"/>
        <end position="433"/>
    </location>
</feature>
<proteinExistence type="predicted"/>
<dbReference type="GO" id="GO:0042910">
    <property type="term" value="F:xenobiotic transmembrane transporter activity"/>
    <property type="evidence" value="ECO:0007669"/>
    <property type="project" value="InterPro"/>
</dbReference>
<feature type="transmembrane region" description="Helical" evidence="7">
    <location>
        <begin position="195"/>
        <end position="216"/>
    </location>
</feature>
<comment type="subcellular location">
    <subcellularLocation>
        <location evidence="1">Cell membrane</location>
        <topology evidence="1">Multi-pass membrane protein</topology>
    </subcellularLocation>
</comment>
<dbReference type="Pfam" id="PF01554">
    <property type="entry name" value="MatE"/>
    <property type="match status" value="2"/>
</dbReference>
<evidence type="ECO:0000256" key="1">
    <source>
        <dbReference type="ARBA" id="ARBA00004651"/>
    </source>
</evidence>
<dbReference type="RefSeq" id="WP_040105451.1">
    <property type="nucleotide sequence ID" value="NZ_JABEVU030000001.1"/>
</dbReference>
<dbReference type="GO" id="GO:0005886">
    <property type="term" value="C:plasma membrane"/>
    <property type="evidence" value="ECO:0007669"/>
    <property type="project" value="UniProtKB-SubCell"/>
</dbReference>
<dbReference type="PANTHER" id="PTHR43549:SF3">
    <property type="entry name" value="MULTIDRUG RESISTANCE PROTEIN YPNP-RELATED"/>
    <property type="match status" value="1"/>
</dbReference>
<dbReference type="AlphaFoldDB" id="A0A0C2HPD2"/>
<reference evidence="8 10" key="1">
    <citation type="submission" date="2015-01" db="EMBL/GenBank/DDBJ databases">
        <title>Genome sequences of high lactate-tolerant strain Salinicoccus roseus W12 with industrial interest.</title>
        <authorList>
            <person name="Wang H."/>
            <person name="Yu B."/>
        </authorList>
    </citation>
    <scope>NUCLEOTIDE SEQUENCE [LARGE SCALE GENOMIC DNA]</scope>
    <source>
        <strain evidence="8 10">W12</strain>
    </source>
</reference>
<feature type="transmembrane region" description="Helical" evidence="7">
    <location>
        <begin position="356"/>
        <end position="377"/>
    </location>
</feature>
<accession>A0A0C2HPD2</accession>
<evidence type="ECO:0000256" key="6">
    <source>
        <dbReference type="ARBA" id="ARBA00023136"/>
    </source>
</evidence>
<gene>
    <name evidence="9" type="ORF">F7P68_0006060</name>
    <name evidence="8" type="ORF">SN16_04725</name>
</gene>
<evidence type="ECO:0000256" key="3">
    <source>
        <dbReference type="ARBA" id="ARBA00022475"/>
    </source>
</evidence>
<dbReference type="GO" id="GO:0015297">
    <property type="term" value="F:antiporter activity"/>
    <property type="evidence" value="ECO:0007669"/>
    <property type="project" value="InterPro"/>
</dbReference>
<evidence type="ECO:0000313" key="8">
    <source>
        <dbReference type="EMBL" id="KIH71341.1"/>
    </source>
</evidence>
<feature type="transmembrane region" description="Helical" evidence="7">
    <location>
        <begin position="136"/>
        <end position="158"/>
    </location>
</feature>
<feature type="transmembrane region" description="Helical" evidence="7">
    <location>
        <begin position="12"/>
        <end position="30"/>
    </location>
</feature>
<dbReference type="PANTHER" id="PTHR43549">
    <property type="entry name" value="MULTIDRUG RESISTANCE PROTEIN YPNP-RELATED"/>
    <property type="match status" value="1"/>
</dbReference>
<dbReference type="EMBL" id="JABEVU030000001">
    <property type="protein sequence ID" value="MDB0580087.1"/>
    <property type="molecule type" value="Genomic_DNA"/>
</dbReference>